<feature type="region of interest" description="Disordered" evidence="1">
    <location>
        <begin position="381"/>
        <end position="446"/>
    </location>
</feature>
<name>A0A6A6EJT0_9PEZI</name>
<feature type="compositionally biased region" description="Basic residues" evidence="1">
    <location>
        <begin position="388"/>
        <end position="397"/>
    </location>
</feature>
<proteinExistence type="predicted"/>
<organism evidence="2 3">
    <name type="scientific">Zopfia rhizophila CBS 207.26</name>
    <dbReference type="NCBI Taxonomy" id="1314779"/>
    <lineage>
        <taxon>Eukaryota</taxon>
        <taxon>Fungi</taxon>
        <taxon>Dikarya</taxon>
        <taxon>Ascomycota</taxon>
        <taxon>Pezizomycotina</taxon>
        <taxon>Dothideomycetes</taxon>
        <taxon>Dothideomycetes incertae sedis</taxon>
        <taxon>Zopfiaceae</taxon>
        <taxon>Zopfia</taxon>
    </lineage>
</organism>
<feature type="compositionally biased region" description="Acidic residues" evidence="1">
    <location>
        <begin position="560"/>
        <end position="572"/>
    </location>
</feature>
<evidence type="ECO:0000313" key="2">
    <source>
        <dbReference type="EMBL" id="KAF2190998.1"/>
    </source>
</evidence>
<feature type="compositionally biased region" description="Basic and acidic residues" evidence="1">
    <location>
        <begin position="550"/>
        <end position="559"/>
    </location>
</feature>
<feature type="region of interest" description="Disordered" evidence="1">
    <location>
        <begin position="1"/>
        <end position="29"/>
    </location>
</feature>
<dbReference type="AlphaFoldDB" id="A0A6A6EJT0"/>
<protein>
    <submittedName>
        <fullName evidence="2">Uncharacterized protein</fullName>
    </submittedName>
</protein>
<reference evidence="2" key="1">
    <citation type="journal article" date="2020" name="Stud. Mycol.">
        <title>101 Dothideomycetes genomes: a test case for predicting lifestyles and emergence of pathogens.</title>
        <authorList>
            <person name="Haridas S."/>
            <person name="Albert R."/>
            <person name="Binder M."/>
            <person name="Bloem J."/>
            <person name="Labutti K."/>
            <person name="Salamov A."/>
            <person name="Andreopoulos B."/>
            <person name="Baker S."/>
            <person name="Barry K."/>
            <person name="Bills G."/>
            <person name="Bluhm B."/>
            <person name="Cannon C."/>
            <person name="Castanera R."/>
            <person name="Culley D."/>
            <person name="Daum C."/>
            <person name="Ezra D."/>
            <person name="Gonzalez J."/>
            <person name="Henrissat B."/>
            <person name="Kuo A."/>
            <person name="Liang C."/>
            <person name="Lipzen A."/>
            <person name="Lutzoni F."/>
            <person name="Magnuson J."/>
            <person name="Mondo S."/>
            <person name="Nolan M."/>
            <person name="Ohm R."/>
            <person name="Pangilinan J."/>
            <person name="Park H.-J."/>
            <person name="Ramirez L."/>
            <person name="Alfaro M."/>
            <person name="Sun H."/>
            <person name="Tritt A."/>
            <person name="Yoshinaga Y."/>
            <person name="Zwiers L.-H."/>
            <person name="Turgeon B."/>
            <person name="Goodwin S."/>
            <person name="Spatafora J."/>
            <person name="Crous P."/>
            <person name="Grigoriev I."/>
        </authorList>
    </citation>
    <scope>NUCLEOTIDE SEQUENCE</scope>
    <source>
        <strain evidence="2">CBS 207.26</strain>
    </source>
</reference>
<evidence type="ECO:0000256" key="1">
    <source>
        <dbReference type="SAM" id="MobiDB-lite"/>
    </source>
</evidence>
<dbReference type="EMBL" id="ML994617">
    <property type="protein sequence ID" value="KAF2190998.1"/>
    <property type="molecule type" value="Genomic_DNA"/>
</dbReference>
<feature type="compositionally biased region" description="Polar residues" evidence="1">
    <location>
        <begin position="402"/>
        <end position="415"/>
    </location>
</feature>
<dbReference type="OrthoDB" id="3792198at2759"/>
<gene>
    <name evidence="2" type="ORF">K469DRAFT_746454</name>
</gene>
<feature type="compositionally biased region" description="Polar residues" evidence="1">
    <location>
        <begin position="1"/>
        <end position="11"/>
    </location>
</feature>
<accession>A0A6A6EJT0</accession>
<feature type="compositionally biased region" description="Polar residues" evidence="1">
    <location>
        <begin position="575"/>
        <end position="587"/>
    </location>
</feature>
<keyword evidence="3" id="KW-1185">Reference proteome</keyword>
<dbReference type="Proteomes" id="UP000800200">
    <property type="component" value="Unassembled WGS sequence"/>
</dbReference>
<feature type="region of interest" description="Disordered" evidence="1">
    <location>
        <begin position="547"/>
        <end position="587"/>
    </location>
</feature>
<sequence length="587" mass="65701">MGTHGSAQAETDTGDPPASIMDKLQDSDQSLAAQQNEIEDLKRQFEQSLNLSSSYRAQLEEARATLQRYRQQLDGYHDAHGNLSTFIMQQGNQKIYEAAFFKAFLVHALDPGTINLKEWLADGSATVNNVEEYLQSVSENVDQVTDKIIWNAHHSLVNFLASHGEHAVPFLDTDHFKESISHDYSPGNSPQIVRRLKESWTRVWNVTGLVQCSASDYPLTNGDPFKAIAAARALFEGVTEDGEFPKGRPYQGRLDRTSAGQKFQALILPNVEMTLPDAESTRLEPDPTLDVRMNFDVGPTLNIQMNMEVGPSLPEAELALDSMSVVFDATPSGEKRVRKRYYKKENWRPRLLNAHMKALANRWPPCPNPSHDLPDDIASVSLREKKPPPPKRQKKQKKDTTSKPVATQARAQETTEQPEHPSGSRTLEIGQTLPEGSYWEPEGEDDKPAWRCDAGHALGRYYMAGDKKTCVGWKGTYAHQYAPGIVYWRPYKSHKPPPERKTATSTRKKRQYCHSQIATKTYRVTLEAGFGEGDALKRAVEAPDYALARQKAEEEKQVEEGEGGESEEDGDDSGNANRQASSECSEQ</sequence>
<evidence type="ECO:0000313" key="3">
    <source>
        <dbReference type="Proteomes" id="UP000800200"/>
    </source>
</evidence>